<dbReference type="InterPro" id="IPR036908">
    <property type="entry name" value="RlpA-like_sf"/>
</dbReference>
<dbReference type="Gene3D" id="2.40.40.10">
    <property type="entry name" value="RlpA-like domain"/>
    <property type="match status" value="1"/>
</dbReference>
<name>A0A9P6N6L4_9BASI</name>
<evidence type="ECO:0000313" key="3">
    <source>
        <dbReference type="EMBL" id="KAG0140519.1"/>
    </source>
</evidence>
<feature type="chain" id="PRO_5040407881" description="RlpA-like protein double-psi beta-barrel domain-containing protein" evidence="2">
    <location>
        <begin position="22"/>
        <end position="252"/>
    </location>
</feature>
<keyword evidence="4" id="KW-1185">Reference proteome</keyword>
<evidence type="ECO:0000256" key="2">
    <source>
        <dbReference type="SAM" id="SignalP"/>
    </source>
</evidence>
<evidence type="ECO:0000256" key="1">
    <source>
        <dbReference type="ARBA" id="ARBA00022729"/>
    </source>
</evidence>
<organism evidence="3 4">
    <name type="scientific">Cronartium quercuum f. sp. fusiforme G11</name>
    <dbReference type="NCBI Taxonomy" id="708437"/>
    <lineage>
        <taxon>Eukaryota</taxon>
        <taxon>Fungi</taxon>
        <taxon>Dikarya</taxon>
        <taxon>Basidiomycota</taxon>
        <taxon>Pucciniomycotina</taxon>
        <taxon>Pucciniomycetes</taxon>
        <taxon>Pucciniales</taxon>
        <taxon>Coleosporiaceae</taxon>
        <taxon>Cronartium</taxon>
    </lineage>
</organism>
<feature type="signal peptide" evidence="2">
    <location>
        <begin position="1"/>
        <end position="21"/>
    </location>
</feature>
<dbReference type="OrthoDB" id="406505at2759"/>
<gene>
    <name evidence="3" type="ORF">CROQUDRAFT_69275</name>
</gene>
<protein>
    <recommendedName>
        <fullName evidence="5">RlpA-like protein double-psi beta-barrel domain-containing protein</fullName>
    </recommendedName>
</protein>
<evidence type="ECO:0000313" key="4">
    <source>
        <dbReference type="Proteomes" id="UP000886653"/>
    </source>
</evidence>
<dbReference type="Proteomes" id="UP000886653">
    <property type="component" value="Unassembled WGS sequence"/>
</dbReference>
<dbReference type="InterPro" id="IPR051477">
    <property type="entry name" value="Expansin_CellWall"/>
</dbReference>
<proteinExistence type="predicted"/>
<dbReference type="PANTHER" id="PTHR31836:SF22">
    <property type="entry name" value="RLPA-LIKE PROTEIN DOUBLE-PSI BETA-BARREL DOMAIN-CONTAINING PROTEIN"/>
    <property type="match status" value="1"/>
</dbReference>
<dbReference type="EMBL" id="MU167438">
    <property type="protein sequence ID" value="KAG0140519.1"/>
    <property type="molecule type" value="Genomic_DNA"/>
</dbReference>
<accession>A0A9P6N6L4</accession>
<dbReference type="CDD" id="cd22191">
    <property type="entry name" value="DPBB_RlpA_EXP_N-like"/>
    <property type="match status" value="1"/>
</dbReference>
<sequence>MQLAILYVLTVGLVFISNAHANEEQESGLSEFFKRSEHTDSDEQWVDLTASVMMEEPNVSSESEGLHKRDGKLSARKTSEIIVEKDPTTGTLLLPRNWDEVKRSISSTSQSFRHHVKRGARHVARSMSVVITWYTGHDLLNPSCVRQSSWAPTDSSMVGAVTIQWSNKPACGRFVRIRHHENKGKSIVVRIMDSCAGCASGSAHIDLTTGAFKKLYNLDVGLVSGLQAQMVNAPEGYTWSKADINKYGPQKL</sequence>
<dbReference type="AlphaFoldDB" id="A0A9P6N6L4"/>
<dbReference type="PANTHER" id="PTHR31836">
    <property type="match status" value="1"/>
</dbReference>
<evidence type="ECO:0008006" key="5">
    <source>
        <dbReference type="Google" id="ProtNLM"/>
    </source>
</evidence>
<keyword evidence="1 2" id="KW-0732">Signal</keyword>
<dbReference type="SUPFAM" id="SSF50685">
    <property type="entry name" value="Barwin-like endoglucanases"/>
    <property type="match status" value="1"/>
</dbReference>
<comment type="caution">
    <text evidence="3">The sequence shown here is derived from an EMBL/GenBank/DDBJ whole genome shotgun (WGS) entry which is preliminary data.</text>
</comment>
<reference evidence="3" key="1">
    <citation type="submission" date="2013-11" db="EMBL/GenBank/DDBJ databases">
        <title>Genome sequence of the fusiform rust pathogen reveals effectors for host alternation and coevolution with pine.</title>
        <authorList>
            <consortium name="DOE Joint Genome Institute"/>
            <person name="Smith K."/>
            <person name="Pendleton A."/>
            <person name="Kubisiak T."/>
            <person name="Anderson C."/>
            <person name="Salamov A."/>
            <person name="Aerts A."/>
            <person name="Riley R."/>
            <person name="Clum A."/>
            <person name="Lindquist E."/>
            <person name="Ence D."/>
            <person name="Campbell M."/>
            <person name="Kronenberg Z."/>
            <person name="Feau N."/>
            <person name="Dhillon B."/>
            <person name="Hamelin R."/>
            <person name="Burleigh J."/>
            <person name="Smith J."/>
            <person name="Yandell M."/>
            <person name="Nelson C."/>
            <person name="Grigoriev I."/>
            <person name="Davis J."/>
        </authorList>
    </citation>
    <scope>NUCLEOTIDE SEQUENCE</scope>
    <source>
        <strain evidence="3">G11</strain>
    </source>
</reference>